<dbReference type="OrthoDB" id="7698621at2759"/>
<evidence type="ECO:0000313" key="1">
    <source>
        <dbReference type="EMBL" id="KAF0752259.1"/>
    </source>
</evidence>
<gene>
    <name evidence="1" type="ORF">FWK35_00021422</name>
</gene>
<dbReference type="EMBL" id="VUJU01005109">
    <property type="protein sequence ID" value="KAF0752259.1"/>
    <property type="molecule type" value="Genomic_DNA"/>
</dbReference>
<dbReference type="Proteomes" id="UP000478052">
    <property type="component" value="Unassembled WGS sequence"/>
</dbReference>
<keyword evidence="2" id="KW-1185">Reference proteome</keyword>
<comment type="caution">
    <text evidence="1">The sequence shown here is derived from an EMBL/GenBank/DDBJ whole genome shotgun (WGS) entry which is preliminary data.</text>
</comment>
<sequence length="74" mass="8361">MIKRHRAYGEKLRSLVVNQCVIGMTTNCFIGKKSFNLLKSGHVINVKEVKSFKTNSIIFGNVIRQTSVTSTPYK</sequence>
<proteinExistence type="predicted"/>
<accession>A0A6G0YAE9</accession>
<reference evidence="1 2" key="1">
    <citation type="submission" date="2019-08" db="EMBL/GenBank/DDBJ databases">
        <title>Whole genome of Aphis craccivora.</title>
        <authorList>
            <person name="Voronova N.V."/>
            <person name="Shulinski R.S."/>
            <person name="Bandarenka Y.V."/>
            <person name="Zhorov D.G."/>
            <person name="Warner D."/>
        </authorList>
    </citation>
    <scope>NUCLEOTIDE SEQUENCE [LARGE SCALE GENOMIC DNA]</scope>
    <source>
        <strain evidence="1">180601</strain>
        <tissue evidence="1">Whole Body</tissue>
    </source>
</reference>
<evidence type="ECO:0000313" key="2">
    <source>
        <dbReference type="Proteomes" id="UP000478052"/>
    </source>
</evidence>
<name>A0A6G0YAE9_APHCR</name>
<protein>
    <submittedName>
        <fullName evidence="1">SWIM-type domain-containing protein</fullName>
    </submittedName>
</protein>
<organism evidence="1 2">
    <name type="scientific">Aphis craccivora</name>
    <name type="common">Cowpea aphid</name>
    <dbReference type="NCBI Taxonomy" id="307492"/>
    <lineage>
        <taxon>Eukaryota</taxon>
        <taxon>Metazoa</taxon>
        <taxon>Ecdysozoa</taxon>
        <taxon>Arthropoda</taxon>
        <taxon>Hexapoda</taxon>
        <taxon>Insecta</taxon>
        <taxon>Pterygota</taxon>
        <taxon>Neoptera</taxon>
        <taxon>Paraneoptera</taxon>
        <taxon>Hemiptera</taxon>
        <taxon>Sternorrhyncha</taxon>
        <taxon>Aphidomorpha</taxon>
        <taxon>Aphidoidea</taxon>
        <taxon>Aphididae</taxon>
        <taxon>Aphidini</taxon>
        <taxon>Aphis</taxon>
        <taxon>Aphis</taxon>
    </lineage>
</organism>
<feature type="non-terminal residue" evidence="1">
    <location>
        <position position="74"/>
    </location>
</feature>
<dbReference type="AlphaFoldDB" id="A0A6G0YAE9"/>